<dbReference type="Proteomes" id="UP000827092">
    <property type="component" value="Unassembled WGS sequence"/>
</dbReference>
<dbReference type="EMBL" id="JAFNEN010000748">
    <property type="protein sequence ID" value="KAG8177800.1"/>
    <property type="molecule type" value="Genomic_DNA"/>
</dbReference>
<name>A0AAV6U2K8_9ARAC</name>
<evidence type="ECO:0000313" key="3">
    <source>
        <dbReference type="Proteomes" id="UP000827092"/>
    </source>
</evidence>
<proteinExistence type="predicted"/>
<feature type="region of interest" description="Disordered" evidence="1">
    <location>
        <begin position="1"/>
        <end position="77"/>
    </location>
</feature>
<feature type="compositionally biased region" description="Polar residues" evidence="1">
    <location>
        <begin position="24"/>
        <end position="41"/>
    </location>
</feature>
<comment type="caution">
    <text evidence="2">The sequence shown here is derived from an EMBL/GenBank/DDBJ whole genome shotgun (WGS) entry which is preliminary data.</text>
</comment>
<dbReference type="AlphaFoldDB" id="A0AAV6U2K8"/>
<reference evidence="2 3" key="1">
    <citation type="journal article" date="2022" name="Nat. Ecol. Evol.">
        <title>A masculinizing supergene underlies an exaggerated male reproductive morph in a spider.</title>
        <authorList>
            <person name="Hendrickx F."/>
            <person name="De Corte Z."/>
            <person name="Sonet G."/>
            <person name="Van Belleghem S.M."/>
            <person name="Kostlbacher S."/>
            <person name="Vangestel C."/>
        </authorList>
    </citation>
    <scope>NUCLEOTIDE SEQUENCE [LARGE SCALE GENOMIC DNA]</scope>
    <source>
        <strain evidence="2">W744_W776</strain>
    </source>
</reference>
<organism evidence="2 3">
    <name type="scientific">Oedothorax gibbosus</name>
    <dbReference type="NCBI Taxonomy" id="931172"/>
    <lineage>
        <taxon>Eukaryota</taxon>
        <taxon>Metazoa</taxon>
        <taxon>Ecdysozoa</taxon>
        <taxon>Arthropoda</taxon>
        <taxon>Chelicerata</taxon>
        <taxon>Arachnida</taxon>
        <taxon>Araneae</taxon>
        <taxon>Araneomorphae</taxon>
        <taxon>Entelegynae</taxon>
        <taxon>Araneoidea</taxon>
        <taxon>Linyphiidae</taxon>
        <taxon>Erigoninae</taxon>
        <taxon>Oedothorax</taxon>
    </lineage>
</organism>
<accession>A0AAV6U2K8</accession>
<evidence type="ECO:0000313" key="2">
    <source>
        <dbReference type="EMBL" id="KAG8177800.1"/>
    </source>
</evidence>
<protein>
    <submittedName>
        <fullName evidence="2">Uncharacterized protein</fullName>
    </submittedName>
</protein>
<gene>
    <name evidence="2" type="ORF">JTE90_021133</name>
</gene>
<evidence type="ECO:0000256" key="1">
    <source>
        <dbReference type="SAM" id="MobiDB-lite"/>
    </source>
</evidence>
<keyword evidence="3" id="KW-1185">Reference proteome</keyword>
<sequence length="77" mass="7544">MGAAKPPAGTESGTGARGRGKTLGMNNSRNGRAGASQNLEQGGSREMARGCAANPQSGTEPGTAARGHGNSFSRASA</sequence>